<keyword evidence="3" id="KW-1185">Reference proteome</keyword>
<sequence length="103" mass="11049">MGGARKGHSTSLPGEATRTDKGQLGSLFLSHMSLVLTNHLRAIRAPGASDRRSQALSRQSWEGEPGPADLKPGFCLLLQAPAAQVLPEQGEPGIPRLQHWYLA</sequence>
<dbReference type="AlphaFoldDB" id="A0A9X9LKR7"/>
<evidence type="ECO:0000256" key="1">
    <source>
        <dbReference type="SAM" id="MobiDB-lite"/>
    </source>
</evidence>
<dbReference type="Proteomes" id="UP000269945">
    <property type="component" value="Unassembled WGS sequence"/>
</dbReference>
<gene>
    <name evidence="2" type="ORF">BN2614_LOCUS1</name>
</gene>
<feature type="region of interest" description="Disordered" evidence="1">
    <location>
        <begin position="1"/>
        <end position="20"/>
    </location>
</feature>
<protein>
    <submittedName>
        <fullName evidence="2">Uncharacterized protein</fullName>
    </submittedName>
</protein>
<name>A0A9X9LKR7_GULGU</name>
<evidence type="ECO:0000313" key="3">
    <source>
        <dbReference type="Proteomes" id="UP000269945"/>
    </source>
</evidence>
<evidence type="ECO:0000313" key="2">
    <source>
        <dbReference type="EMBL" id="VCW70771.1"/>
    </source>
</evidence>
<dbReference type="EMBL" id="CYRY02006332">
    <property type="protein sequence ID" value="VCW70771.1"/>
    <property type="molecule type" value="Genomic_DNA"/>
</dbReference>
<feature type="region of interest" description="Disordered" evidence="1">
    <location>
        <begin position="46"/>
        <end position="67"/>
    </location>
</feature>
<reference evidence="2 3" key="1">
    <citation type="submission" date="2018-10" db="EMBL/GenBank/DDBJ databases">
        <authorList>
            <person name="Ekblom R."/>
            <person name="Jareborg N."/>
        </authorList>
    </citation>
    <scope>NUCLEOTIDE SEQUENCE [LARGE SCALE GENOMIC DNA]</scope>
    <source>
        <tissue evidence="2">Muscle</tissue>
    </source>
</reference>
<organism evidence="2 3">
    <name type="scientific">Gulo gulo</name>
    <name type="common">Wolverine</name>
    <name type="synonym">Gluton</name>
    <dbReference type="NCBI Taxonomy" id="48420"/>
    <lineage>
        <taxon>Eukaryota</taxon>
        <taxon>Metazoa</taxon>
        <taxon>Chordata</taxon>
        <taxon>Craniata</taxon>
        <taxon>Vertebrata</taxon>
        <taxon>Euteleostomi</taxon>
        <taxon>Mammalia</taxon>
        <taxon>Eutheria</taxon>
        <taxon>Laurasiatheria</taxon>
        <taxon>Carnivora</taxon>
        <taxon>Caniformia</taxon>
        <taxon>Musteloidea</taxon>
        <taxon>Mustelidae</taxon>
        <taxon>Guloninae</taxon>
        <taxon>Gulo</taxon>
    </lineage>
</organism>
<comment type="caution">
    <text evidence="2">The sequence shown here is derived from an EMBL/GenBank/DDBJ whole genome shotgun (WGS) entry which is preliminary data.</text>
</comment>
<proteinExistence type="predicted"/>
<accession>A0A9X9LKR7</accession>